<reference evidence="2 3" key="1">
    <citation type="journal article" date="2015" name="Int. J. Syst. Evol. Microbiol.">
        <title>Roseomonas oryzae sp. nov., isolated from paddy rhizosphere soil.</title>
        <authorList>
            <person name="Ramaprasad E.V."/>
            <person name="Sasikala Ch."/>
            <person name="Ramana Ch.V."/>
        </authorList>
    </citation>
    <scope>NUCLEOTIDE SEQUENCE [LARGE SCALE GENOMIC DNA]</scope>
    <source>
        <strain evidence="2 3">KCTC 42542</strain>
    </source>
</reference>
<sequence>MSMSVSLKKATNKTNIRHNNRTMSEKEKEQNSHIDYSRSDENKYLVQK</sequence>
<feature type="region of interest" description="Disordered" evidence="1">
    <location>
        <begin position="1"/>
        <end position="48"/>
    </location>
</feature>
<evidence type="ECO:0000313" key="2">
    <source>
        <dbReference type="EMBL" id="KAA2211162.1"/>
    </source>
</evidence>
<comment type="caution">
    <text evidence="2">The sequence shown here is derived from an EMBL/GenBank/DDBJ whole genome shotgun (WGS) entry which is preliminary data.</text>
</comment>
<dbReference type="AlphaFoldDB" id="A0A5B2T951"/>
<evidence type="ECO:0000256" key="1">
    <source>
        <dbReference type="SAM" id="MobiDB-lite"/>
    </source>
</evidence>
<organism evidence="2 3">
    <name type="scientific">Teichococcus oryzae</name>
    <dbReference type="NCBI Taxonomy" id="1608942"/>
    <lineage>
        <taxon>Bacteria</taxon>
        <taxon>Pseudomonadati</taxon>
        <taxon>Pseudomonadota</taxon>
        <taxon>Alphaproteobacteria</taxon>
        <taxon>Acetobacterales</taxon>
        <taxon>Roseomonadaceae</taxon>
        <taxon>Roseomonas</taxon>
    </lineage>
</organism>
<feature type="compositionally biased region" description="Basic and acidic residues" evidence="1">
    <location>
        <begin position="23"/>
        <end position="48"/>
    </location>
</feature>
<dbReference type="Proteomes" id="UP000322110">
    <property type="component" value="Unassembled WGS sequence"/>
</dbReference>
<feature type="non-terminal residue" evidence="2">
    <location>
        <position position="48"/>
    </location>
</feature>
<dbReference type="EMBL" id="VUKA01000078">
    <property type="protein sequence ID" value="KAA2211162.1"/>
    <property type="molecule type" value="Genomic_DNA"/>
</dbReference>
<evidence type="ECO:0000313" key="3">
    <source>
        <dbReference type="Proteomes" id="UP000322110"/>
    </source>
</evidence>
<keyword evidence="3" id="KW-1185">Reference proteome</keyword>
<accession>A0A5B2T951</accession>
<proteinExistence type="predicted"/>
<protein>
    <submittedName>
        <fullName evidence="2">Plasmid recombination protein</fullName>
    </submittedName>
</protein>
<gene>
    <name evidence="2" type="ORF">F0Q34_21595</name>
</gene>
<name>A0A5B2T951_9PROT</name>